<organism evidence="4 5">
    <name type="scientific">Polynucleobacter brandtiae</name>
    <dbReference type="NCBI Taxonomy" id="1938816"/>
    <lineage>
        <taxon>Bacteria</taxon>
        <taxon>Pseudomonadati</taxon>
        <taxon>Pseudomonadota</taxon>
        <taxon>Betaproteobacteria</taxon>
        <taxon>Burkholderiales</taxon>
        <taxon>Burkholderiaceae</taxon>
        <taxon>Polynucleobacter</taxon>
    </lineage>
</organism>
<dbReference type="Proteomes" id="UP000229366">
    <property type="component" value="Unassembled WGS sequence"/>
</dbReference>
<evidence type="ECO:0000256" key="2">
    <source>
        <dbReference type="PIRNR" id="PIRNR036893"/>
    </source>
</evidence>
<proteinExistence type="inferred from homology"/>
<evidence type="ECO:0000313" key="4">
    <source>
        <dbReference type="EMBL" id="PJI79864.1"/>
    </source>
</evidence>
<name>A0A2M8VQY5_9BURK</name>
<dbReference type="PANTHER" id="PTHR10612:SF34">
    <property type="entry name" value="APOLIPOPROTEIN D"/>
    <property type="match status" value="1"/>
</dbReference>
<feature type="domain" description="Lipocalin/cytosolic fatty-acid binding" evidence="3">
    <location>
        <begin position="47"/>
        <end position="194"/>
    </location>
</feature>
<feature type="signal peptide" evidence="2">
    <location>
        <begin position="1"/>
        <end position="29"/>
    </location>
</feature>
<comment type="caution">
    <text evidence="4">The sequence shown here is derived from an EMBL/GenBank/DDBJ whole genome shotgun (WGS) entry which is preliminary data.</text>
</comment>
<dbReference type="InterPro" id="IPR012674">
    <property type="entry name" value="Calycin"/>
</dbReference>
<sequence>MLKLLQVNIFLTIYLGLTTLALSPMQVSAQANAQLGEAMAVKTITTLDVPRYLGTWYEIAKFPNWFQKKCTSNTKAIYSTKMDGNLQVLNSCQIANGETSQAIGAARQIGAPGSPKLQVRFAPEWLSFLPFVWGDYWIIDLDAQYQLAAVSDPQREYLWVLSRTPQIDPKVYSDLLQRLKQQQFDVSKLELTPQKN</sequence>
<gene>
    <name evidence="4" type="ORF">B0G85_0842</name>
</gene>
<dbReference type="GO" id="GO:0006950">
    <property type="term" value="P:response to stress"/>
    <property type="evidence" value="ECO:0007669"/>
    <property type="project" value="UniProtKB-ARBA"/>
</dbReference>
<accession>A0A2M8VQY5</accession>
<dbReference type="PANTHER" id="PTHR10612">
    <property type="entry name" value="APOLIPOPROTEIN D"/>
    <property type="match status" value="1"/>
</dbReference>
<dbReference type="RefSeq" id="WP_232725938.1">
    <property type="nucleotide sequence ID" value="NZ_CBCSBW010000002.1"/>
</dbReference>
<dbReference type="EMBL" id="PGTX01000002">
    <property type="protein sequence ID" value="PJI79864.1"/>
    <property type="molecule type" value="Genomic_DNA"/>
</dbReference>
<comment type="subcellular location">
    <subcellularLocation>
        <location evidence="2">Cell outer membrane</location>
    </subcellularLocation>
</comment>
<keyword evidence="2" id="KW-0446">Lipid-binding</keyword>
<dbReference type="GO" id="GO:0009279">
    <property type="term" value="C:cell outer membrane"/>
    <property type="evidence" value="ECO:0007669"/>
    <property type="project" value="UniProtKB-SubCell"/>
</dbReference>
<dbReference type="PRINTS" id="PR01171">
    <property type="entry name" value="BCTLIPOCALIN"/>
</dbReference>
<evidence type="ECO:0000313" key="5">
    <source>
        <dbReference type="Proteomes" id="UP000229366"/>
    </source>
</evidence>
<dbReference type="SUPFAM" id="SSF50814">
    <property type="entry name" value="Lipocalins"/>
    <property type="match status" value="1"/>
</dbReference>
<dbReference type="InterPro" id="IPR047202">
    <property type="entry name" value="Lipocalin_Blc-like_dom"/>
</dbReference>
<comment type="similarity">
    <text evidence="1 2">Belongs to the calycin superfamily. Lipocalin family.</text>
</comment>
<dbReference type="AlphaFoldDB" id="A0A2M8VQY5"/>
<keyword evidence="2" id="KW-0732">Signal</keyword>
<evidence type="ECO:0000259" key="3">
    <source>
        <dbReference type="Pfam" id="PF08212"/>
    </source>
</evidence>
<dbReference type="InterPro" id="IPR022271">
    <property type="entry name" value="Lipocalin_ApoD"/>
</dbReference>
<dbReference type="InterPro" id="IPR002446">
    <property type="entry name" value="Lipocalin_bac"/>
</dbReference>
<keyword evidence="2" id="KW-0472">Membrane</keyword>
<comment type="subunit">
    <text evidence="2">Homodimer.</text>
</comment>
<dbReference type="GO" id="GO:0008289">
    <property type="term" value="F:lipid binding"/>
    <property type="evidence" value="ECO:0007669"/>
    <property type="project" value="UniProtKB-UniRule"/>
</dbReference>
<dbReference type="Pfam" id="PF08212">
    <property type="entry name" value="Lipocalin_2"/>
    <property type="match status" value="1"/>
</dbReference>
<dbReference type="InterPro" id="IPR000566">
    <property type="entry name" value="Lipocln_cytosolic_FA-bd_dom"/>
</dbReference>
<reference evidence="4 5" key="1">
    <citation type="submission" date="2017-11" db="EMBL/GenBank/DDBJ databases">
        <title>Genomic Encyclopedia of Type Strains, Phase III (KMG-III): the genomes of soil and plant-associated and newly described type strains.</title>
        <authorList>
            <person name="Whitman W."/>
        </authorList>
    </citation>
    <scope>NUCLEOTIDE SEQUENCE [LARGE SCALE GENOMIC DNA]</scope>
    <source>
        <strain evidence="4 5">UB-Domo-W1</strain>
    </source>
</reference>
<keyword evidence="5" id="KW-1185">Reference proteome</keyword>
<feature type="chain" id="PRO_5014495698" description="Outer membrane lipoprotein Blc" evidence="2">
    <location>
        <begin position="30"/>
        <end position="196"/>
    </location>
</feature>
<protein>
    <recommendedName>
        <fullName evidence="2">Outer membrane lipoprotein Blc</fullName>
    </recommendedName>
</protein>
<keyword evidence="2 4" id="KW-0449">Lipoprotein</keyword>
<evidence type="ECO:0000256" key="1">
    <source>
        <dbReference type="ARBA" id="ARBA00006889"/>
    </source>
</evidence>
<keyword evidence="2" id="KW-0998">Cell outer membrane</keyword>
<dbReference type="PIRSF" id="PIRSF036893">
    <property type="entry name" value="Lipocalin_ApoD"/>
    <property type="match status" value="1"/>
</dbReference>
<dbReference type="Gene3D" id="2.40.128.20">
    <property type="match status" value="1"/>
</dbReference>
<dbReference type="CDD" id="cd19438">
    <property type="entry name" value="lipocalin_Blc-like"/>
    <property type="match status" value="1"/>
</dbReference>
<comment type="function">
    <text evidence="2">Involved in the storage or transport of lipids necessary for membrane maintenance under stressful conditions. Displays a binding preference for lysophospholipids.</text>
</comment>